<evidence type="ECO:0000313" key="3">
    <source>
        <dbReference type="Proteomes" id="UP000076967"/>
    </source>
</evidence>
<name>A0A162MF89_9BACL</name>
<keyword evidence="1" id="KW-0812">Transmembrane</keyword>
<dbReference type="OrthoDB" id="2856015at2"/>
<proteinExistence type="predicted"/>
<feature type="transmembrane region" description="Helical" evidence="1">
    <location>
        <begin position="50"/>
        <end position="70"/>
    </location>
</feature>
<accession>A0A162MF89</accession>
<dbReference type="EMBL" id="LVJH01000013">
    <property type="protein sequence ID" value="OAB43483.1"/>
    <property type="molecule type" value="Genomic_DNA"/>
</dbReference>
<dbReference type="RefSeq" id="WP_068531649.1">
    <property type="nucleotide sequence ID" value="NZ_LVJH01000013.1"/>
</dbReference>
<dbReference type="AlphaFoldDB" id="A0A162MF89"/>
<evidence type="ECO:0000313" key="2">
    <source>
        <dbReference type="EMBL" id="OAB43483.1"/>
    </source>
</evidence>
<organism evidence="2 3">
    <name type="scientific">Paenibacillus glacialis</name>
    <dbReference type="NCBI Taxonomy" id="494026"/>
    <lineage>
        <taxon>Bacteria</taxon>
        <taxon>Bacillati</taxon>
        <taxon>Bacillota</taxon>
        <taxon>Bacilli</taxon>
        <taxon>Bacillales</taxon>
        <taxon>Paenibacillaceae</taxon>
        <taxon>Paenibacillus</taxon>
    </lineage>
</organism>
<protein>
    <submittedName>
        <fullName evidence="2">Uncharacterized protein</fullName>
    </submittedName>
</protein>
<dbReference type="Proteomes" id="UP000076967">
    <property type="component" value="Unassembled WGS sequence"/>
</dbReference>
<evidence type="ECO:0000256" key="1">
    <source>
        <dbReference type="SAM" id="Phobius"/>
    </source>
</evidence>
<keyword evidence="3" id="KW-1185">Reference proteome</keyword>
<sequence length="96" mass="10607">MLDRGNKIAGVLTWIGVAIIVASIILGVVLGRVDVGGFIERYEQGWSLTIIYWISGLISGMLFIGLSEVIEQLHRINLKIGRESEPEDDDLVLLND</sequence>
<keyword evidence="1" id="KW-0472">Membrane</keyword>
<reference evidence="2 3" key="1">
    <citation type="submission" date="2016-03" db="EMBL/GenBank/DDBJ databases">
        <title>Draft genome sequence of Paenibacillus glacialis DSM 22343.</title>
        <authorList>
            <person name="Shin S.-K."/>
            <person name="Yi H."/>
        </authorList>
    </citation>
    <scope>NUCLEOTIDE SEQUENCE [LARGE SCALE GENOMIC DNA]</scope>
    <source>
        <strain evidence="2 3">DSM 22343</strain>
    </source>
</reference>
<dbReference type="STRING" id="494026.PGLA_08705"/>
<gene>
    <name evidence="2" type="ORF">PGLA_08705</name>
</gene>
<comment type="caution">
    <text evidence="2">The sequence shown here is derived from an EMBL/GenBank/DDBJ whole genome shotgun (WGS) entry which is preliminary data.</text>
</comment>
<keyword evidence="1" id="KW-1133">Transmembrane helix</keyword>
<feature type="transmembrane region" description="Helical" evidence="1">
    <location>
        <begin position="12"/>
        <end position="30"/>
    </location>
</feature>